<evidence type="ECO:0000313" key="3">
    <source>
        <dbReference type="Proteomes" id="UP001519328"/>
    </source>
</evidence>
<evidence type="ECO:0000313" key="2">
    <source>
        <dbReference type="EMBL" id="MBP1947885.1"/>
    </source>
</evidence>
<dbReference type="EMBL" id="JAGGKK010000003">
    <property type="protein sequence ID" value="MBP1947885.1"/>
    <property type="molecule type" value="Genomic_DNA"/>
</dbReference>
<dbReference type="Pfam" id="PF04854">
    <property type="entry name" value="DUF624"/>
    <property type="match status" value="1"/>
</dbReference>
<feature type="transmembrane region" description="Helical" evidence="1">
    <location>
        <begin position="144"/>
        <end position="168"/>
    </location>
</feature>
<reference evidence="2 3" key="1">
    <citation type="submission" date="2021-03" db="EMBL/GenBank/DDBJ databases">
        <title>Genomic Encyclopedia of Type Strains, Phase IV (KMG-IV): sequencing the most valuable type-strain genomes for metagenomic binning, comparative biology and taxonomic classification.</title>
        <authorList>
            <person name="Goeker M."/>
        </authorList>
    </citation>
    <scope>NUCLEOTIDE SEQUENCE [LARGE SCALE GENOMIC DNA]</scope>
    <source>
        <strain evidence="2 3">DSM 21085</strain>
    </source>
</reference>
<organism evidence="2 3">
    <name type="scientific">Virgibacillus litoralis</name>
    <dbReference type="NCBI Taxonomy" id="578221"/>
    <lineage>
        <taxon>Bacteria</taxon>
        <taxon>Bacillati</taxon>
        <taxon>Bacillota</taxon>
        <taxon>Bacilli</taxon>
        <taxon>Bacillales</taxon>
        <taxon>Bacillaceae</taxon>
        <taxon>Virgibacillus</taxon>
    </lineage>
</organism>
<feature type="transmembrane region" description="Helical" evidence="1">
    <location>
        <begin position="22"/>
        <end position="46"/>
    </location>
</feature>
<feature type="transmembrane region" description="Helical" evidence="1">
    <location>
        <begin position="77"/>
        <end position="95"/>
    </location>
</feature>
<dbReference type="Proteomes" id="UP001519328">
    <property type="component" value="Unassembled WGS sequence"/>
</dbReference>
<gene>
    <name evidence="2" type="ORF">J2Z82_000814</name>
</gene>
<dbReference type="InterPro" id="IPR006938">
    <property type="entry name" value="DUF624"/>
</dbReference>
<feature type="transmembrane region" description="Helical" evidence="1">
    <location>
        <begin position="174"/>
        <end position="192"/>
    </location>
</feature>
<feature type="transmembrane region" description="Helical" evidence="1">
    <location>
        <begin position="107"/>
        <end position="132"/>
    </location>
</feature>
<keyword evidence="1" id="KW-1133">Transmembrane helix</keyword>
<keyword evidence="1" id="KW-0472">Membrane</keyword>
<keyword evidence="1" id="KW-0812">Transmembrane</keyword>
<keyword evidence="3" id="KW-1185">Reference proteome</keyword>
<dbReference type="RefSeq" id="WP_209479489.1">
    <property type="nucleotide sequence ID" value="NZ_JAGGKK010000003.1"/>
</dbReference>
<name>A0ABS4HAF6_9BACI</name>
<proteinExistence type="predicted"/>
<comment type="caution">
    <text evidence="2">The sequence shown here is derived from an EMBL/GenBank/DDBJ whole genome shotgun (WGS) entry which is preliminary data.</text>
</comment>
<evidence type="ECO:0000256" key="1">
    <source>
        <dbReference type="SAM" id="Phobius"/>
    </source>
</evidence>
<accession>A0ABS4HAF6</accession>
<protein>
    <submittedName>
        <fullName evidence="2">Membrane protein YesL</fullName>
    </submittedName>
</protein>
<sequence length="203" mass="24305">MIELERINDFIEWVIRIIFTNLIWFIHILLGGIILGVFPATVSLFATTRQWLKKENNFSTWKYYHQYYKKNFWKINILGYTYVLIGLLLVGGLLFTESMSGMLYTSIYYFLLIVFTFYFLNLFYFFTVYVHFDLEHKGFLIQPFIIMLISFKENTFIIAGLILIGYLIYQFPVVFPILSGTMPTYFVVKILLKRFNNLQKMKQ</sequence>